<keyword evidence="3" id="KW-1185">Reference proteome</keyword>
<dbReference type="EMBL" id="JACVFC010000002">
    <property type="protein sequence ID" value="MBC9931763.1"/>
    <property type="molecule type" value="Genomic_DNA"/>
</dbReference>
<reference evidence="2 3" key="1">
    <citation type="submission" date="2020-09" db="EMBL/GenBank/DDBJ databases">
        <title>Genome sequences of type strains of Chitinophaga qingshengii and Chitinophaga varians.</title>
        <authorList>
            <person name="Kittiwongwattana C."/>
        </authorList>
    </citation>
    <scope>NUCLEOTIDE SEQUENCE [LARGE SCALE GENOMIC DNA]</scope>
    <source>
        <strain evidence="2 3">JCM 30026</strain>
    </source>
</reference>
<feature type="signal peptide" evidence="1">
    <location>
        <begin position="1"/>
        <end position="21"/>
    </location>
</feature>
<gene>
    <name evidence="2" type="ORF">ICL07_15355</name>
</gene>
<evidence type="ECO:0000313" key="2">
    <source>
        <dbReference type="EMBL" id="MBC9931763.1"/>
    </source>
</evidence>
<keyword evidence="1" id="KW-0732">Signal</keyword>
<evidence type="ECO:0000313" key="3">
    <source>
        <dbReference type="Proteomes" id="UP000659124"/>
    </source>
</evidence>
<comment type="caution">
    <text evidence="2">The sequence shown here is derived from an EMBL/GenBank/DDBJ whole genome shotgun (WGS) entry which is preliminary data.</text>
</comment>
<name>A0ABR7TMQ0_9BACT</name>
<organism evidence="2 3">
    <name type="scientific">Chitinophaga qingshengii</name>
    <dbReference type="NCBI Taxonomy" id="1569794"/>
    <lineage>
        <taxon>Bacteria</taxon>
        <taxon>Pseudomonadati</taxon>
        <taxon>Bacteroidota</taxon>
        <taxon>Chitinophagia</taxon>
        <taxon>Chitinophagales</taxon>
        <taxon>Chitinophagaceae</taxon>
        <taxon>Chitinophaga</taxon>
    </lineage>
</organism>
<evidence type="ECO:0000256" key="1">
    <source>
        <dbReference type="SAM" id="SignalP"/>
    </source>
</evidence>
<dbReference type="Proteomes" id="UP000659124">
    <property type="component" value="Unassembled WGS sequence"/>
</dbReference>
<protein>
    <submittedName>
        <fullName evidence="2">Uncharacterized protein</fullName>
    </submittedName>
</protein>
<sequence>MKKRLIAFIIIAIAMCSGLLASKARINNVLFFPYDQNDWTAGCRVRQEGYTATNMGFQLSYATIAAGSPCVYITVKTIDN</sequence>
<proteinExistence type="predicted"/>
<dbReference type="RefSeq" id="WP_188088917.1">
    <property type="nucleotide sequence ID" value="NZ_JACVFC010000002.1"/>
</dbReference>
<accession>A0ABR7TMQ0</accession>
<feature type="chain" id="PRO_5046500879" evidence="1">
    <location>
        <begin position="22"/>
        <end position="80"/>
    </location>
</feature>